<evidence type="ECO:0000256" key="1">
    <source>
        <dbReference type="SAM" id="MobiDB-lite"/>
    </source>
</evidence>
<comment type="caution">
    <text evidence="2">The sequence shown here is derived from an EMBL/GenBank/DDBJ whole genome shotgun (WGS) entry which is preliminary data.</text>
</comment>
<keyword evidence="3" id="KW-1185">Reference proteome</keyword>
<feature type="region of interest" description="Disordered" evidence="1">
    <location>
        <begin position="94"/>
        <end position="113"/>
    </location>
</feature>
<reference evidence="2" key="1">
    <citation type="journal article" date="2020" name="bioRxiv">
        <title>Whole genome comparisons of ergot fungi reveals the divergence and evolution of species within the genus Claviceps are the result of varying mechanisms driving genome evolution and host range expansion.</title>
        <authorList>
            <person name="Wyka S.A."/>
            <person name="Mondo S.J."/>
            <person name="Liu M."/>
            <person name="Dettman J."/>
            <person name="Nalam V."/>
            <person name="Broders K.D."/>
        </authorList>
    </citation>
    <scope>NUCLEOTIDE SEQUENCE</scope>
    <source>
        <strain evidence="2">CCC 602</strain>
    </source>
</reference>
<organism evidence="2 3">
    <name type="scientific">Claviceps pusilla</name>
    <dbReference type="NCBI Taxonomy" id="123648"/>
    <lineage>
        <taxon>Eukaryota</taxon>
        <taxon>Fungi</taxon>
        <taxon>Dikarya</taxon>
        <taxon>Ascomycota</taxon>
        <taxon>Pezizomycotina</taxon>
        <taxon>Sordariomycetes</taxon>
        <taxon>Hypocreomycetidae</taxon>
        <taxon>Hypocreales</taxon>
        <taxon>Clavicipitaceae</taxon>
        <taxon>Claviceps</taxon>
    </lineage>
</organism>
<name>A0A9P7N3A1_9HYPO</name>
<feature type="compositionally biased region" description="Low complexity" evidence="1">
    <location>
        <begin position="55"/>
        <end position="67"/>
    </location>
</feature>
<protein>
    <submittedName>
        <fullName evidence="2">Uncharacterized protein</fullName>
    </submittedName>
</protein>
<evidence type="ECO:0000313" key="3">
    <source>
        <dbReference type="Proteomes" id="UP000748025"/>
    </source>
</evidence>
<dbReference type="EMBL" id="SRPW01002946">
    <property type="protein sequence ID" value="KAG5989338.1"/>
    <property type="molecule type" value="Genomic_DNA"/>
</dbReference>
<dbReference type="AlphaFoldDB" id="A0A9P7N3A1"/>
<accession>A0A9P7N3A1</accession>
<sequence length="113" mass="12096">MDGYLGGEIKSDSTGTAAVAWDMGPRQTSWVQHSGPPNSLVVRVVLQRQPFDTFSPSTGRSTSPRPSAVDLSNVRRREDPSGWGNSVMSLLLDTGQGRSTRRVVATDKAPALA</sequence>
<proteinExistence type="predicted"/>
<gene>
    <name evidence="2" type="ORF">E4U43_004522</name>
</gene>
<dbReference type="Proteomes" id="UP000748025">
    <property type="component" value="Unassembled WGS sequence"/>
</dbReference>
<evidence type="ECO:0000313" key="2">
    <source>
        <dbReference type="EMBL" id="KAG5989338.1"/>
    </source>
</evidence>
<feature type="region of interest" description="Disordered" evidence="1">
    <location>
        <begin position="52"/>
        <end position="86"/>
    </location>
</feature>